<reference evidence="1 2" key="1">
    <citation type="submission" date="2024-05" db="EMBL/GenBank/DDBJ databases">
        <title>Genetic variation in Jamaican populations of the coffee berry borer (Hypothenemus hampei).</title>
        <authorList>
            <person name="Errbii M."/>
            <person name="Myrie A."/>
        </authorList>
    </citation>
    <scope>NUCLEOTIDE SEQUENCE [LARGE SCALE GENOMIC DNA]</scope>
    <source>
        <strain evidence="1">JA-Hopewell-2020-01-JO</strain>
        <tissue evidence="1">Whole body</tissue>
    </source>
</reference>
<organism evidence="1 2">
    <name type="scientific">Hypothenemus hampei</name>
    <name type="common">Coffee berry borer</name>
    <dbReference type="NCBI Taxonomy" id="57062"/>
    <lineage>
        <taxon>Eukaryota</taxon>
        <taxon>Metazoa</taxon>
        <taxon>Ecdysozoa</taxon>
        <taxon>Arthropoda</taxon>
        <taxon>Hexapoda</taxon>
        <taxon>Insecta</taxon>
        <taxon>Pterygota</taxon>
        <taxon>Neoptera</taxon>
        <taxon>Endopterygota</taxon>
        <taxon>Coleoptera</taxon>
        <taxon>Polyphaga</taxon>
        <taxon>Cucujiformia</taxon>
        <taxon>Curculionidae</taxon>
        <taxon>Scolytinae</taxon>
        <taxon>Hypothenemus</taxon>
    </lineage>
</organism>
<gene>
    <name evidence="1" type="ORF">ABEB36_010875</name>
</gene>
<name>A0ABD1EFD1_HYPHA</name>
<protein>
    <submittedName>
        <fullName evidence="1">Uncharacterized protein</fullName>
    </submittedName>
</protein>
<proteinExistence type="predicted"/>
<dbReference type="EMBL" id="JBDJPC010000008">
    <property type="protein sequence ID" value="KAL1492647.1"/>
    <property type="molecule type" value="Genomic_DNA"/>
</dbReference>
<dbReference type="AlphaFoldDB" id="A0ABD1EFD1"/>
<keyword evidence="2" id="KW-1185">Reference proteome</keyword>
<accession>A0ABD1EFD1</accession>
<evidence type="ECO:0000313" key="2">
    <source>
        <dbReference type="Proteomes" id="UP001566132"/>
    </source>
</evidence>
<evidence type="ECO:0000313" key="1">
    <source>
        <dbReference type="EMBL" id="KAL1492647.1"/>
    </source>
</evidence>
<comment type="caution">
    <text evidence="1">The sequence shown here is derived from an EMBL/GenBank/DDBJ whole genome shotgun (WGS) entry which is preliminary data.</text>
</comment>
<sequence>MDVKTITKEAHVNRDHVDYIDAILPTISELLLTYVTIKQKLVFIVRNRSNWFAMPYARYTPCDYANMHFVYEECQGNASGNIVLEMVSLTYNRTPVVSYCEGKMLVRAIGRRTIISKSTTHRVLKPYQIYPLHVQRIYAFLHREDAEIIACRSKIFWNNESSCKGFRIVNPLSPKAELFGQYRWYPTKWQNLNKNFHADLELRMRMWLPNYGCHLLTKLYLYGRHEICDTFTKVIFKIHFLEVNTQVFQEDCRRFTGALDLSLAKIP</sequence>
<dbReference type="Proteomes" id="UP001566132">
    <property type="component" value="Unassembled WGS sequence"/>
</dbReference>